<evidence type="ECO:0000259" key="2">
    <source>
        <dbReference type="Pfam" id="PF02525"/>
    </source>
</evidence>
<feature type="domain" description="Flavodoxin-like fold" evidence="2">
    <location>
        <begin position="1"/>
        <end position="169"/>
    </location>
</feature>
<keyword evidence="1" id="KW-0560">Oxidoreductase</keyword>
<dbReference type="InterPro" id="IPR003680">
    <property type="entry name" value="Flavodoxin_fold"/>
</dbReference>
<protein>
    <submittedName>
        <fullName evidence="3">Glutathione-regulated potassium-efflux system ancillary protein KefG</fullName>
    </submittedName>
</protein>
<dbReference type="InterPro" id="IPR029039">
    <property type="entry name" value="Flavoprotein-like_sf"/>
</dbReference>
<dbReference type="SUPFAM" id="SSF52218">
    <property type="entry name" value="Flavoproteins"/>
    <property type="match status" value="1"/>
</dbReference>
<dbReference type="Proteomes" id="UP001258181">
    <property type="component" value="Unassembled WGS sequence"/>
</dbReference>
<dbReference type="InterPro" id="IPR046980">
    <property type="entry name" value="KefG/KefF"/>
</dbReference>
<keyword evidence="4" id="KW-1185">Reference proteome</keyword>
<comment type="caution">
    <text evidence="3">The sequence shown here is derived from an EMBL/GenBank/DDBJ whole genome shotgun (WGS) entry which is preliminary data.</text>
</comment>
<dbReference type="PANTHER" id="PTHR47307">
    <property type="entry name" value="GLUTATHIONE-REGULATED POTASSIUM-EFFLUX SYSTEM ANCILLARY PROTEIN KEFG"/>
    <property type="match status" value="1"/>
</dbReference>
<sequence>MKTLVLVAHPNLEQSVMNNAWAAEIEKHENVTVRRLYDVYPNEQIDVEEEQALLLAHDRIVFQFPFYWYSTPSLLKKWQDEVLSFGWAYGPGGDKLHGKQFLLALSTGGPEISYVAGGYNHYTISELLRPLQATSNLIGTKYITPFTVHGVRFLSEEQVKESAESYAQYVLNEDL</sequence>
<dbReference type="Pfam" id="PF02525">
    <property type="entry name" value="Flavodoxin_2"/>
    <property type="match status" value="1"/>
</dbReference>
<gene>
    <name evidence="3" type="ORF">J2X07_000497</name>
</gene>
<evidence type="ECO:0000256" key="1">
    <source>
        <dbReference type="ARBA" id="ARBA00023002"/>
    </source>
</evidence>
<reference evidence="3 4" key="1">
    <citation type="submission" date="2023-07" db="EMBL/GenBank/DDBJ databases">
        <title>Sorghum-associated microbial communities from plants grown in Nebraska, USA.</title>
        <authorList>
            <person name="Schachtman D."/>
        </authorList>
    </citation>
    <scope>NUCLEOTIDE SEQUENCE [LARGE SCALE GENOMIC DNA]</scope>
    <source>
        <strain evidence="3 4">BE211</strain>
    </source>
</reference>
<evidence type="ECO:0000313" key="4">
    <source>
        <dbReference type="Proteomes" id="UP001258181"/>
    </source>
</evidence>
<dbReference type="RefSeq" id="WP_310256111.1">
    <property type="nucleotide sequence ID" value="NZ_JAVDWA010000001.1"/>
</dbReference>
<organism evidence="3 4">
    <name type="scientific">Fictibacillus barbaricus</name>
    <dbReference type="NCBI Taxonomy" id="182136"/>
    <lineage>
        <taxon>Bacteria</taxon>
        <taxon>Bacillati</taxon>
        <taxon>Bacillota</taxon>
        <taxon>Bacilli</taxon>
        <taxon>Bacillales</taxon>
        <taxon>Fictibacillaceae</taxon>
        <taxon>Fictibacillus</taxon>
    </lineage>
</organism>
<dbReference type="PANTHER" id="PTHR47307:SF1">
    <property type="entry name" value="GLUTATHIONE-REGULATED POTASSIUM-EFFLUX SYSTEM ANCILLARY PROTEIN KEFG"/>
    <property type="match status" value="1"/>
</dbReference>
<proteinExistence type="predicted"/>
<accession>A0ABU1TWD2</accession>
<evidence type="ECO:0000313" key="3">
    <source>
        <dbReference type="EMBL" id="MDR7071522.1"/>
    </source>
</evidence>
<name>A0ABU1TWD2_9BACL</name>
<dbReference type="Gene3D" id="3.40.50.360">
    <property type="match status" value="1"/>
</dbReference>
<dbReference type="EMBL" id="JAVDWA010000001">
    <property type="protein sequence ID" value="MDR7071522.1"/>
    <property type="molecule type" value="Genomic_DNA"/>
</dbReference>